<name>A0A1S3I0W2_LINAN</name>
<evidence type="ECO:0000259" key="17">
    <source>
        <dbReference type="PROSITE" id="PS50004"/>
    </source>
</evidence>
<dbReference type="InterPro" id="IPR037752">
    <property type="entry name" value="C2C_KIAA1228"/>
</dbReference>
<keyword evidence="7" id="KW-0479">Metal-binding</keyword>
<feature type="compositionally biased region" description="Polar residues" evidence="15">
    <location>
        <begin position="638"/>
        <end position="662"/>
    </location>
</feature>
<feature type="region of interest" description="Disordered" evidence="15">
    <location>
        <begin position="605"/>
        <end position="684"/>
    </location>
</feature>
<dbReference type="PANTHER" id="PTHR45761:SF1">
    <property type="entry name" value="EXTENDED SYNAPTOTAGMIN-LIKE PROTEIN 2, ISOFORM C"/>
    <property type="match status" value="1"/>
</dbReference>
<feature type="compositionally biased region" description="Acidic residues" evidence="15">
    <location>
        <begin position="611"/>
        <end position="622"/>
    </location>
</feature>
<feature type="transmembrane region" description="Helical" evidence="16">
    <location>
        <begin position="210"/>
        <end position="230"/>
    </location>
</feature>
<evidence type="ECO:0000256" key="9">
    <source>
        <dbReference type="ARBA" id="ARBA00022824"/>
    </source>
</evidence>
<keyword evidence="13" id="KW-0446">Lipid-binding</keyword>
<sequence>MADNQSQVAPPPPAKGDTTILQLVVRYLKLVALLLLVWIMGYFDFSVSWILLGLFIFMWNETYQRRKKLQTEIAQFSAKNEKDEILARVEDLPSWVFFPDVERAEWLNKMIRQIWPFVGKYTDDLLRNTIEPSIINNLPPSLKSFKFEKIDMGDIAPRIGGVKVYTENVRRDEIVLDMDIFYASDSDIRVKVKGIQAGIKDLQLRGTLRIVFKPLISVMPMIGGITVFFLNRPMIDFNLTNVANALDIPGLSGILHHAIRDQIAAMMVLPNKLPIQLCQQAEISLLKYPLPQGVLRIHVVGAKDLMKADIAFIGKGKSDPYCKLRVGAQDFKTKVINNELNPTWNQFFEAIIDQRMGQILEVRVYDKDPDKDDKIGMDNRLGCVSVDISSVAEKGHMDSWLPLENVDTGLIHLRLTWLNLSSNPDDIDKALEQCTVAWSEEHLSSCFLMVTVDACHNLPGSSGSCFLHSASGQSTNSGGKYLTEPSPYVTLGVGGEKQQTQVKKNTDQPVFEENFKFLVHNPNMQELDMEVYDSKSKKMLGFVTVPVKDLLNDEDMTKFQSYPLKESGPMSKITLRLQLRILLSGTAPIDSMPTEEAVDSLVNNSNKNTEEEGEGGAEEEEPSATFSLDDPDLDTPNGKAQETPTKSAAGSADYSPNSSMKNNEMRRRSGHSIHSKTSAMGSDSGLGKIQITIRYSGQRNRLVVVVHKCIDLSPRKKYWSFSTPKIRRRASLRTSRNQDNNKGGSTPSRPRANTADVVPTKESVAKEETPPQKKSALIPPDDSNLADPFVRLYLLPDRHLHTKKKTQVHKCNLNPIFDETFEFAVNQRDAQQRTLDIAVKNSVGVFSKGKHDMGRVYIDLSELDLNKATTAWYNLQAYNKSGNRSFRESKEI</sequence>
<dbReference type="FunFam" id="2.60.40.150:FF:000155">
    <property type="entry name" value="extended synaptotagmin-2 isoform X1"/>
    <property type="match status" value="1"/>
</dbReference>
<evidence type="ECO:0000256" key="5">
    <source>
        <dbReference type="ARBA" id="ARBA00022475"/>
    </source>
</evidence>
<evidence type="ECO:0000256" key="7">
    <source>
        <dbReference type="ARBA" id="ARBA00022723"/>
    </source>
</evidence>
<evidence type="ECO:0000256" key="10">
    <source>
        <dbReference type="ARBA" id="ARBA00022837"/>
    </source>
</evidence>
<dbReference type="GeneID" id="106159962"/>
<evidence type="ECO:0000256" key="6">
    <source>
        <dbReference type="ARBA" id="ARBA00022692"/>
    </source>
</evidence>
<dbReference type="InterPro" id="IPR051634">
    <property type="entry name" value="Extended_Synaptotagmin"/>
</dbReference>
<feature type="transmembrane region" description="Helical" evidence="16">
    <location>
        <begin position="30"/>
        <end position="59"/>
    </location>
</feature>
<dbReference type="GO" id="GO:0005789">
    <property type="term" value="C:endoplasmic reticulum membrane"/>
    <property type="evidence" value="ECO:0007669"/>
    <property type="project" value="UniProtKB-SubCell"/>
</dbReference>
<comment type="subcellular location">
    <subcellularLocation>
        <location evidence="1">Cell membrane</location>
        <topology evidence="1">Peripheral membrane protein</topology>
    </subcellularLocation>
    <subcellularLocation>
        <location evidence="2">Endoplasmic reticulum membrane</location>
        <topology evidence="2">Multi-pass membrane protein</topology>
    </subcellularLocation>
</comment>
<dbReference type="InterPro" id="IPR037733">
    <property type="entry name" value="Ext_Synaptotagmin_C2A"/>
</dbReference>
<evidence type="ECO:0000256" key="2">
    <source>
        <dbReference type="ARBA" id="ARBA00004477"/>
    </source>
</evidence>
<dbReference type="GO" id="GO:0005886">
    <property type="term" value="C:plasma membrane"/>
    <property type="evidence" value="ECO:0007669"/>
    <property type="project" value="UniProtKB-SubCell"/>
</dbReference>
<dbReference type="InterPro" id="IPR037749">
    <property type="entry name" value="Ext_Synaptotagmin_C2B"/>
</dbReference>
<keyword evidence="19" id="KW-1185">Reference proteome</keyword>
<comment type="similarity">
    <text evidence="3">Belongs to the extended synaptotagmin family.</text>
</comment>
<keyword evidence="4" id="KW-0813">Transport</keyword>
<evidence type="ECO:0000256" key="13">
    <source>
        <dbReference type="ARBA" id="ARBA00023121"/>
    </source>
</evidence>
<dbReference type="CDD" id="cd08391">
    <property type="entry name" value="C2A_C2C_Synaptotagmin_like"/>
    <property type="match status" value="1"/>
</dbReference>
<dbReference type="InterPro" id="IPR035892">
    <property type="entry name" value="C2_domain_sf"/>
</dbReference>
<dbReference type="GO" id="GO:0008429">
    <property type="term" value="F:phosphatidylethanolamine binding"/>
    <property type="evidence" value="ECO:0007669"/>
    <property type="project" value="TreeGrafter"/>
</dbReference>
<dbReference type="PANTHER" id="PTHR45761">
    <property type="entry name" value="EXTENDED SYNAPTOTAGMIN-LIKE PROTEIN 2, ISOFORM C"/>
    <property type="match status" value="1"/>
</dbReference>
<dbReference type="OrthoDB" id="1029639at2759"/>
<feature type="domain" description="C2" evidence="17">
    <location>
        <begin position="685"/>
        <end position="873"/>
    </location>
</feature>
<keyword evidence="8" id="KW-0677">Repeat</keyword>
<dbReference type="GO" id="GO:0035091">
    <property type="term" value="F:phosphatidylinositol binding"/>
    <property type="evidence" value="ECO:0007669"/>
    <property type="project" value="TreeGrafter"/>
</dbReference>
<dbReference type="GO" id="GO:0031210">
    <property type="term" value="F:phosphatidylcholine binding"/>
    <property type="evidence" value="ECO:0007669"/>
    <property type="project" value="TreeGrafter"/>
</dbReference>
<protein>
    <submittedName>
        <fullName evidence="20">Extended synaptotagmin-2-like isoform X1</fullName>
    </submittedName>
</protein>
<dbReference type="Pfam" id="PF00168">
    <property type="entry name" value="C2"/>
    <property type="match status" value="3"/>
</dbReference>
<dbReference type="InterPro" id="IPR039010">
    <property type="entry name" value="Synaptotagmin_SMP"/>
</dbReference>
<feature type="compositionally biased region" description="Polar residues" evidence="15">
    <location>
        <begin position="732"/>
        <end position="748"/>
    </location>
</feature>
<dbReference type="SUPFAM" id="SSF49562">
    <property type="entry name" value="C2 domain (Calcium/lipid-binding domain, CaLB)"/>
    <property type="match status" value="3"/>
</dbReference>
<dbReference type="InterPro" id="IPR000008">
    <property type="entry name" value="C2_dom"/>
</dbReference>
<evidence type="ECO:0000256" key="1">
    <source>
        <dbReference type="ARBA" id="ARBA00004202"/>
    </source>
</evidence>
<dbReference type="Proteomes" id="UP000085678">
    <property type="component" value="Unplaced"/>
</dbReference>
<keyword evidence="9" id="KW-0256">Endoplasmic reticulum</keyword>
<dbReference type="KEGG" id="lak:106159962"/>
<feature type="domain" description="C2" evidence="17">
    <location>
        <begin position="423"/>
        <end position="577"/>
    </location>
</feature>
<dbReference type="CDD" id="cd04030">
    <property type="entry name" value="C2C_KIAA1228"/>
    <property type="match status" value="1"/>
</dbReference>
<dbReference type="PROSITE" id="PS51847">
    <property type="entry name" value="SMP"/>
    <property type="match status" value="1"/>
</dbReference>
<evidence type="ECO:0000256" key="11">
    <source>
        <dbReference type="ARBA" id="ARBA00022989"/>
    </source>
</evidence>
<evidence type="ECO:0000256" key="4">
    <source>
        <dbReference type="ARBA" id="ARBA00022448"/>
    </source>
</evidence>
<keyword evidence="6 16" id="KW-0812">Transmembrane</keyword>
<keyword evidence="12" id="KW-0445">Lipid transport</keyword>
<dbReference type="InParanoid" id="A0A1S3I0W2"/>
<organism evidence="19 20">
    <name type="scientific">Lingula anatina</name>
    <name type="common">Brachiopod</name>
    <name type="synonym">Lingula unguis</name>
    <dbReference type="NCBI Taxonomy" id="7574"/>
    <lineage>
        <taxon>Eukaryota</taxon>
        <taxon>Metazoa</taxon>
        <taxon>Spiralia</taxon>
        <taxon>Lophotrochozoa</taxon>
        <taxon>Brachiopoda</taxon>
        <taxon>Linguliformea</taxon>
        <taxon>Lingulata</taxon>
        <taxon>Lingulida</taxon>
        <taxon>Linguloidea</taxon>
        <taxon>Lingulidae</taxon>
        <taxon>Lingula</taxon>
    </lineage>
</organism>
<dbReference type="Pfam" id="PF17047">
    <property type="entry name" value="SMP_LBD"/>
    <property type="match status" value="1"/>
</dbReference>
<dbReference type="AlphaFoldDB" id="A0A1S3I0W2"/>
<dbReference type="GO" id="GO:0005544">
    <property type="term" value="F:calcium-dependent phospholipid binding"/>
    <property type="evidence" value="ECO:0007669"/>
    <property type="project" value="TreeGrafter"/>
</dbReference>
<keyword evidence="11 16" id="KW-1133">Transmembrane helix</keyword>
<proteinExistence type="inferred from homology"/>
<dbReference type="Gene3D" id="2.60.40.150">
    <property type="entry name" value="C2 domain"/>
    <property type="match status" value="3"/>
</dbReference>
<reference evidence="20" key="1">
    <citation type="submission" date="2025-08" db="UniProtKB">
        <authorList>
            <consortium name="RefSeq"/>
        </authorList>
    </citation>
    <scope>IDENTIFICATION</scope>
    <source>
        <tissue evidence="20">Gonads</tissue>
    </source>
</reference>
<evidence type="ECO:0000259" key="18">
    <source>
        <dbReference type="PROSITE" id="PS51847"/>
    </source>
</evidence>
<dbReference type="InterPro" id="IPR031468">
    <property type="entry name" value="SMP_LBD"/>
</dbReference>
<dbReference type="FunCoup" id="A0A1S3I0W2">
    <property type="interactions" value="903"/>
</dbReference>
<feature type="region of interest" description="Disordered" evidence="15">
    <location>
        <begin position="729"/>
        <end position="782"/>
    </location>
</feature>
<dbReference type="GO" id="GO:0005509">
    <property type="term" value="F:calcium ion binding"/>
    <property type="evidence" value="ECO:0007669"/>
    <property type="project" value="TreeGrafter"/>
</dbReference>
<dbReference type="CDD" id="cd04050">
    <property type="entry name" value="C2B_Synaptotagmin-like"/>
    <property type="match status" value="1"/>
</dbReference>
<dbReference type="SMART" id="SM00239">
    <property type="entry name" value="C2"/>
    <property type="match status" value="3"/>
</dbReference>
<evidence type="ECO:0000256" key="14">
    <source>
        <dbReference type="ARBA" id="ARBA00023136"/>
    </source>
</evidence>
<keyword evidence="14 16" id="KW-0472">Membrane</keyword>
<evidence type="ECO:0000256" key="8">
    <source>
        <dbReference type="ARBA" id="ARBA00022737"/>
    </source>
</evidence>
<dbReference type="PROSITE" id="PS50004">
    <property type="entry name" value="C2"/>
    <property type="match status" value="3"/>
</dbReference>
<dbReference type="STRING" id="7574.A0A1S3I0W2"/>
<evidence type="ECO:0000313" key="19">
    <source>
        <dbReference type="Proteomes" id="UP000085678"/>
    </source>
</evidence>
<dbReference type="CDD" id="cd21670">
    <property type="entry name" value="SMP_ESyt"/>
    <property type="match status" value="1"/>
</dbReference>
<dbReference type="GO" id="GO:0061817">
    <property type="term" value="P:endoplasmic reticulum-plasma membrane tethering"/>
    <property type="evidence" value="ECO:0007669"/>
    <property type="project" value="InterPro"/>
</dbReference>
<evidence type="ECO:0000256" key="12">
    <source>
        <dbReference type="ARBA" id="ARBA00023055"/>
    </source>
</evidence>
<feature type="domain" description="SMP-LTD" evidence="18">
    <location>
        <begin position="100"/>
        <end position="278"/>
    </location>
</feature>
<gene>
    <name evidence="20" type="primary">LOC106159962</name>
</gene>
<dbReference type="RefSeq" id="XP_013391898.1">
    <property type="nucleotide sequence ID" value="XM_013536444.1"/>
</dbReference>
<evidence type="ECO:0000313" key="20">
    <source>
        <dbReference type="RefSeq" id="XP_013391898.1"/>
    </source>
</evidence>
<accession>A0A1S3I0W2</accession>
<evidence type="ECO:0000256" key="15">
    <source>
        <dbReference type="SAM" id="MobiDB-lite"/>
    </source>
</evidence>
<keyword evidence="10" id="KW-0106">Calcium</keyword>
<evidence type="ECO:0000256" key="16">
    <source>
        <dbReference type="SAM" id="Phobius"/>
    </source>
</evidence>
<feature type="domain" description="C2" evidence="17">
    <location>
        <begin position="277"/>
        <end position="401"/>
    </location>
</feature>
<evidence type="ECO:0000256" key="3">
    <source>
        <dbReference type="ARBA" id="ARBA00005867"/>
    </source>
</evidence>
<dbReference type="GO" id="GO:0006869">
    <property type="term" value="P:lipid transport"/>
    <property type="evidence" value="ECO:0007669"/>
    <property type="project" value="UniProtKB-KW"/>
</dbReference>
<keyword evidence="5" id="KW-1003">Cell membrane</keyword>